<protein>
    <recommendedName>
        <fullName evidence="3">Resolvase/invertase-type recombinase catalytic domain-containing protein</fullName>
    </recommendedName>
</protein>
<accession>A0A6F8ZDI7</accession>
<gene>
    <name evidence="1" type="ORF">R50_0570</name>
</gene>
<dbReference type="KEGG" id="hfv:R50_0570"/>
<reference evidence="1 2" key="1">
    <citation type="submission" date="2020-02" db="EMBL/GenBank/DDBJ databases">
        <authorList>
            <person name="Hogendoorn C."/>
        </authorList>
    </citation>
    <scope>NUCLEOTIDE SEQUENCE [LARGE SCALE GENOMIC DNA]</scope>
    <source>
        <strain evidence="1">R501</strain>
    </source>
</reference>
<proteinExistence type="predicted"/>
<evidence type="ECO:0008006" key="3">
    <source>
        <dbReference type="Google" id="ProtNLM"/>
    </source>
</evidence>
<keyword evidence="2" id="KW-1185">Reference proteome</keyword>
<dbReference type="EMBL" id="LR778114">
    <property type="protein sequence ID" value="CAB1128076.1"/>
    <property type="molecule type" value="Genomic_DNA"/>
</dbReference>
<name>A0A6F8ZDI7_9FIRM</name>
<dbReference type="Proteomes" id="UP000503399">
    <property type="component" value="Chromosome"/>
</dbReference>
<dbReference type="AlphaFoldDB" id="A0A6F8ZDI7"/>
<sequence length="98" mass="10782">MRYARVSSADPRADRDRPVARRVVFAAEKGMRVVKLATEAGSGLNGHRQGLMVAPPFPGIWDHGKLTNHRLPACDTVAGRMRAVPGAMASLAWRYSRR</sequence>
<evidence type="ECO:0000313" key="1">
    <source>
        <dbReference type="EMBL" id="CAB1128076.1"/>
    </source>
</evidence>
<organism evidence="1 2">
    <name type="scientific">Candidatus Hydrogenisulfobacillus filiaventi</name>
    <dbReference type="NCBI Taxonomy" id="2707344"/>
    <lineage>
        <taxon>Bacteria</taxon>
        <taxon>Bacillati</taxon>
        <taxon>Bacillota</taxon>
        <taxon>Clostridia</taxon>
        <taxon>Eubacteriales</taxon>
        <taxon>Clostridiales Family XVII. Incertae Sedis</taxon>
        <taxon>Candidatus Hydrogenisulfobacillus</taxon>
    </lineage>
</organism>
<evidence type="ECO:0000313" key="2">
    <source>
        <dbReference type="Proteomes" id="UP000503399"/>
    </source>
</evidence>